<protein>
    <submittedName>
        <fullName evidence="1">Uncharacterized protein</fullName>
    </submittedName>
</protein>
<organism evidence="1 2">
    <name type="scientific">Caballeronia calidae</name>
    <dbReference type="NCBI Taxonomy" id="1777139"/>
    <lineage>
        <taxon>Bacteria</taxon>
        <taxon>Pseudomonadati</taxon>
        <taxon>Pseudomonadota</taxon>
        <taxon>Betaproteobacteria</taxon>
        <taxon>Burkholderiales</taxon>
        <taxon>Burkholderiaceae</taxon>
        <taxon>Caballeronia</taxon>
    </lineage>
</organism>
<dbReference type="EMBL" id="FCOX02000052">
    <property type="protein sequence ID" value="SAL03188.1"/>
    <property type="molecule type" value="Genomic_DNA"/>
</dbReference>
<sequence>MPVIAPVFAVFLLATRVSKNRRTAANKTISVVFTDEGLRESERLFRKHFTVPDKTDKECNELLTRHN</sequence>
<dbReference type="Proteomes" id="UP000071859">
    <property type="component" value="Unassembled WGS sequence"/>
</dbReference>
<dbReference type="AlphaFoldDB" id="A0A158E8L0"/>
<evidence type="ECO:0000313" key="2">
    <source>
        <dbReference type="Proteomes" id="UP000071859"/>
    </source>
</evidence>
<comment type="caution">
    <text evidence="1">The sequence shown here is derived from an EMBL/GenBank/DDBJ whole genome shotgun (WGS) entry which is preliminary data.</text>
</comment>
<gene>
    <name evidence="1" type="ORF">AWB78_06533</name>
</gene>
<evidence type="ECO:0000313" key="1">
    <source>
        <dbReference type="EMBL" id="SAL03188.1"/>
    </source>
</evidence>
<keyword evidence="2" id="KW-1185">Reference proteome</keyword>
<reference evidence="1" key="1">
    <citation type="submission" date="2016-01" db="EMBL/GenBank/DDBJ databases">
        <authorList>
            <person name="Peeters C."/>
        </authorList>
    </citation>
    <scope>NUCLEOTIDE SEQUENCE</scope>
    <source>
        <strain evidence="1">LMG 29321</strain>
    </source>
</reference>
<proteinExistence type="predicted"/>
<accession>A0A158E8L0</accession>
<name>A0A158E8L0_9BURK</name>